<dbReference type="PANTHER" id="PTHR31964:SF113">
    <property type="entry name" value="USPA DOMAIN-CONTAINING PROTEIN"/>
    <property type="match status" value="1"/>
</dbReference>
<dbReference type="Gene3D" id="3.40.50.620">
    <property type="entry name" value="HUPs"/>
    <property type="match status" value="2"/>
</dbReference>
<evidence type="ECO:0000313" key="3">
    <source>
        <dbReference type="EMBL" id="GAA4810676.1"/>
    </source>
</evidence>
<dbReference type="PRINTS" id="PR01438">
    <property type="entry name" value="UNVRSLSTRESS"/>
</dbReference>
<accession>A0ABP9CHK6</accession>
<dbReference type="SUPFAM" id="SSF52402">
    <property type="entry name" value="Adenine nucleotide alpha hydrolases-like"/>
    <property type="match status" value="2"/>
</dbReference>
<dbReference type="CDD" id="cd00293">
    <property type="entry name" value="USP-like"/>
    <property type="match status" value="1"/>
</dbReference>
<feature type="domain" description="UspA" evidence="2">
    <location>
        <begin position="168"/>
        <end position="305"/>
    </location>
</feature>
<keyword evidence="4" id="KW-1185">Reference proteome</keyword>
<dbReference type="InterPro" id="IPR014729">
    <property type="entry name" value="Rossmann-like_a/b/a_fold"/>
</dbReference>
<comment type="similarity">
    <text evidence="1">Belongs to the universal stress protein A family.</text>
</comment>
<dbReference type="Pfam" id="PF00582">
    <property type="entry name" value="Usp"/>
    <property type="match status" value="2"/>
</dbReference>
<organism evidence="3 4">
    <name type="scientific">Tomitella cavernea</name>
    <dbReference type="NCBI Taxonomy" id="1387982"/>
    <lineage>
        <taxon>Bacteria</taxon>
        <taxon>Bacillati</taxon>
        <taxon>Actinomycetota</taxon>
        <taxon>Actinomycetes</taxon>
        <taxon>Mycobacteriales</taxon>
        <taxon>Tomitella</taxon>
    </lineage>
</organism>
<comment type="caution">
    <text evidence="3">The sequence shown here is derived from an EMBL/GenBank/DDBJ whole genome shotgun (WGS) entry which is preliminary data.</text>
</comment>
<dbReference type="RefSeq" id="WP_200174170.1">
    <property type="nucleotide sequence ID" value="NZ_BAABKQ010000001.1"/>
</dbReference>
<sequence>MERDSGRPEGVGLVCVGVDGSEGSARAVRWAARYALAGALPLRLLYAVTVPSVFYTEPMAARFVEDERTRIAEKVLGDAADAARAAVDGADLTIDASYEVGSPSEVLIGRTADARLLVMGTRGHGELTGLFVGSVTRAVVGHAHCAVAVIPGLPDGVPDPADKAGAPVVVGVDGSEAGLAALDFAYAEADSRGAELVAVHVWSDAGVHPRLLGSRADDPYWRRVQRTEEEQLRGLVEERAAQHPGTWVRQVVERENPAKILTEWSADAQLVVTGSRGRGGFTGLVLGSTSHALLHRTKCPLVVVRPRG</sequence>
<dbReference type="EMBL" id="BAABKQ010000001">
    <property type="protein sequence ID" value="GAA4810676.1"/>
    <property type="molecule type" value="Genomic_DNA"/>
</dbReference>
<dbReference type="InterPro" id="IPR006015">
    <property type="entry name" value="Universal_stress_UspA"/>
</dbReference>
<evidence type="ECO:0000259" key="2">
    <source>
        <dbReference type="Pfam" id="PF00582"/>
    </source>
</evidence>
<evidence type="ECO:0000256" key="1">
    <source>
        <dbReference type="ARBA" id="ARBA00008791"/>
    </source>
</evidence>
<dbReference type="Proteomes" id="UP001500839">
    <property type="component" value="Unassembled WGS sequence"/>
</dbReference>
<proteinExistence type="inferred from homology"/>
<gene>
    <name evidence="3" type="ORF">GCM10023353_13800</name>
</gene>
<protein>
    <submittedName>
        <fullName evidence="3">Universal stress protein</fullName>
    </submittedName>
</protein>
<name>A0ABP9CHK6_9ACTN</name>
<reference evidence="4" key="1">
    <citation type="journal article" date="2019" name="Int. J. Syst. Evol. Microbiol.">
        <title>The Global Catalogue of Microorganisms (GCM) 10K type strain sequencing project: providing services to taxonomists for standard genome sequencing and annotation.</title>
        <authorList>
            <consortium name="The Broad Institute Genomics Platform"/>
            <consortium name="The Broad Institute Genome Sequencing Center for Infectious Disease"/>
            <person name="Wu L."/>
            <person name="Ma J."/>
        </authorList>
    </citation>
    <scope>NUCLEOTIDE SEQUENCE [LARGE SCALE GENOMIC DNA]</scope>
    <source>
        <strain evidence="4">JCM 18542</strain>
    </source>
</reference>
<dbReference type="PANTHER" id="PTHR31964">
    <property type="entry name" value="ADENINE NUCLEOTIDE ALPHA HYDROLASES-LIKE SUPERFAMILY PROTEIN"/>
    <property type="match status" value="1"/>
</dbReference>
<evidence type="ECO:0000313" key="4">
    <source>
        <dbReference type="Proteomes" id="UP001500839"/>
    </source>
</evidence>
<dbReference type="InterPro" id="IPR006016">
    <property type="entry name" value="UspA"/>
</dbReference>
<feature type="domain" description="UspA" evidence="2">
    <location>
        <begin position="14"/>
        <end position="151"/>
    </location>
</feature>